<evidence type="ECO:0000256" key="13">
    <source>
        <dbReference type="RuleBase" id="RU364091"/>
    </source>
</evidence>
<accession>A0ABT1WJ33</accession>
<dbReference type="PANTHER" id="PTHR30531:SF12">
    <property type="entry name" value="FLAGELLAR BIOSYNTHETIC PROTEIN FLHB"/>
    <property type="match status" value="1"/>
</dbReference>
<feature type="compositionally biased region" description="Basic and acidic residues" evidence="14">
    <location>
        <begin position="8"/>
        <end position="23"/>
    </location>
</feature>
<dbReference type="NCBIfam" id="TIGR00328">
    <property type="entry name" value="flhB"/>
    <property type="match status" value="1"/>
</dbReference>
<keyword evidence="7 13" id="KW-1005">Bacterial flagellum biogenesis</keyword>
<feature type="transmembrane region" description="Helical" evidence="13">
    <location>
        <begin position="138"/>
        <end position="165"/>
    </location>
</feature>
<evidence type="ECO:0000256" key="8">
    <source>
        <dbReference type="ARBA" id="ARBA00022927"/>
    </source>
</evidence>
<keyword evidence="9 13" id="KW-1133">Transmembrane helix</keyword>
<organism evidence="15 16">
    <name type="scientific">Limnobacter humi</name>
    <dbReference type="NCBI Taxonomy" id="1778671"/>
    <lineage>
        <taxon>Bacteria</taxon>
        <taxon>Pseudomonadati</taxon>
        <taxon>Pseudomonadota</taxon>
        <taxon>Betaproteobacteria</taxon>
        <taxon>Burkholderiales</taxon>
        <taxon>Burkholderiaceae</taxon>
        <taxon>Limnobacter</taxon>
    </lineage>
</organism>
<dbReference type="Proteomes" id="UP001204142">
    <property type="component" value="Unassembled WGS sequence"/>
</dbReference>
<dbReference type="EMBL" id="JANIGO010000005">
    <property type="protein sequence ID" value="MCQ8897508.1"/>
    <property type="molecule type" value="Genomic_DNA"/>
</dbReference>
<dbReference type="Pfam" id="PF01312">
    <property type="entry name" value="Bac_export_2"/>
    <property type="match status" value="1"/>
</dbReference>
<sequence>MSEDNDVERELPATERKIQKAREEGNIPRSKDLAGALVVLVGLLGVSVLSGFLTDQNKQLMKSALTLSVADAKDPARMPVAFMELLLKALLVISPWLLAVAVAAVVGTLLVGGAVFVTKNLEPKFSKLNPISGLKNMFSAHAMFEFVKALVKALVIGGVAFGLVWMNVNEFPRMMTIPLPNAIELATALALKDAMVLALVFAVAVSPDAPYQIFRYLKQLRMNVEEIKREQKESEGDPHVKARVRQIQRDMSRRRMMASIPNADVIVTNPTHYAVALAYKDGKGAPRVVAKGVDLIAHQIRELGKTHHIAQIEVPHLARALYKHVDIDREIPPTLYTAVAKLLAYLYTMEQGQVDEAVFPGEQDIPVGMDPGPSPES</sequence>
<dbReference type="PANTHER" id="PTHR30531">
    <property type="entry name" value="FLAGELLAR BIOSYNTHETIC PROTEIN FLHB"/>
    <property type="match status" value="1"/>
</dbReference>
<evidence type="ECO:0000256" key="5">
    <source>
        <dbReference type="ARBA" id="ARBA00022475"/>
    </source>
</evidence>
<evidence type="ECO:0000256" key="3">
    <source>
        <dbReference type="ARBA" id="ARBA00021622"/>
    </source>
</evidence>
<evidence type="ECO:0000256" key="12">
    <source>
        <dbReference type="ARBA" id="ARBA00025078"/>
    </source>
</evidence>
<keyword evidence="8 13" id="KW-0653">Protein transport</keyword>
<evidence type="ECO:0000256" key="14">
    <source>
        <dbReference type="SAM" id="MobiDB-lite"/>
    </source>
</evidence>
<keyword evidence="15" id="KW-0282">Flagellum</keyword>
<feature type="transmembrane region" description="Helical" evidence="13">
    <location>
        <begin position="185"/>
        <end position="205"/>
    </location>
</feature>
<dbReference type="RefSeq" id="WP_256765313.1">
    <property type="nucleotide sequence ID" value="NZ_JANIGO010000005.1"/>
</dbReference>
<keyword evidence="5 13" id="KW-1003">Cell membrane</keyword>
<comment type="caution">
    <text evidence="15">The sequence shown here is derived from an EMBL/GenBank/DDBJ whole genome shotgun (WGS) entry which is preliminary data.</text>
</comment>
<evidence type="ECO:0000256" key="7">
    <source>
        <dbReference type="ARBA" id="ARBA00022795"/>
    </source>
</evidence>
<keyword evidence="16" id="KW-1185">Reference proteome</keyword>
<comment type="similarity">
    <text evidence="2 13">Belongs to the type III secretion exporter family.</text>
</comment>
<evidence type="ECO:0000256" key="9">
    <source>
        <dbReference type="ARBA" id="ARBA00022989"/>
    </source>
</evidence>
<name>A0ABT1WJ33_9BURK</name>
<feature type="transmembrane region" description="Helical" evidence="13">
    <location>
        <begin position="33"/>
        <end position="53"/>
    </location>
</feature>
<evidence type="ECO:0000256" key="1">
    <source>
        <dbReference type="ARBA" id="ARBA00004651"/>
    </source>
</evidence>
<dbReference type="InterPro" id="IPR029025">
    <property type="entry name" value="T3SS_substrate_exporter_C"/>
</dbReference>
<dbReference type="Gene3D" id="3.40.1690.10">
    <property type="entry name" value="secretion proteins EscU"/>
    <property type="match status" value="1"/>
</dbReference>
<evidence type="ECO:0000256" key="6">
    <source>
        <dbReference type="ARBA" id="ARBA00022692"/>
    </source>
</evidence>
<keyword evidence="11 13" id="KW-1006">Bacterial flagellum protein export</keyword>
<feature type="transmembrane region" description="Helical" evidence="13">
    <location>
        <begin position="93"/>
        <end position="117"/>
    </location>
</feature>
<evidence type="ECO:0000256" key="4">
    <source>
        <dbReference type="ARBA" id="ARBA00022448"/>
    </source>
</evidence>
<evidence type="ECO:0000256" key="10">
    <source>
        <dbReference type="ARBA" id="ARBA00023136"/>
    </source>
</evidence>
<gene>
    <name evidence="13 15" type="primary">flhB</name>
    <name evidence="15" type="ORF">NQT62_13790</name>
</gene>
<proteinExistence type="inferred from homology"/>
<keyword evidence="6 13" id="KW-0812">Transmembrane</keyword>
<evidence type="ECO:0000313" key="15">
    <source>
        <dbReference type="EMBL" id="MCQ8897508.1"/>
    </source>
</evidence>
<keyword evidence="10 13" id="KW-0472">Membrane</keyword>
<feature type="region of interest" description="Disordered" evidence="14">
    <location>
        <begin position="1"/>
        <end position="23"/>
    </location>
</feature>
<keyword evidence="4 13" id="KW-0813">Transport</keyword>
<dbReference type="SUPFAM" id="SSF160544">
    <property type="entry name" value="EscU C-terminal domain-like"/>
    <property type="match status" value="1"/>
</dbReference>
<comment type="function">
    <text evidence="12 13">Required for formation of the rod structure in the basal body of the flagellar apparatus. Together with FliI and FliH, may constitute the export apparatus of flagellin.</text>
</comment>
<dbReference type="PRINTS" id="PR00950">
    <property type="entry name" value="TYPE3IMSPROT"/>
</dbReference>
<protein>
    <recommendedName>
        <fullName evidence="3 13">Flagellar biosynthetic protein FlhB</fullName>
    </recommendedName>
</protein>
<dbReference type="InterPro" id="IPR006136">
    <property type="entry name" value="FlhB"/>
</dbReference>
<reference evidence="15 16" key="1">
    <citation type="submission" date="2022-07" db="EMBL/GenBank/DDBJ databases">
        <authorList>
            <person name="Xamxidin M."/>
            <person name="Wu M."/>
        </authorList>
    </citation>
    <scope>NUCLEOTIDE SEQUENCE [LARGE SCALE GENOMIC DNA]</scope>
    <source>
        <strain evidence="15 16">NBRC 111650</strain>
    </source>
</reference>
<keyword evidence="15" id="KW-0969">Cilium</keyword>
<comment type="subcellular location">
    <subcellularLocation>
        <location evidence="1">Cell membrane</location>
        <topology evidence="1">Multi-pass membrane protein</topology>
    </subcellularLocation>
</comment>
<evidence type="ECO:0000256" key="11">
    <source>
        <dbReference type="ARBA" id="ARBA00023225"/>
    </source>
</evidence>
<dbReference type="InterPro" id="IPR006135">
    <property type="entry name" value="T3SS_substrate_exporter"/>
</dbReference>
<keyword evidence="15" id="KW-0966">Cell projection</keyword>
<evidence type="ECO:0000313" key="16">
    <source>
        <dbReference type="Proteomes" id="UP001204142"/>
    </source>
</evidence>
<evidence type="ECO:0000256" key="2">
    <source>
        <dbReference type="ARBA" id="ARBA00010690"/>
    </source>
</evidence>